<accession>A0A5C4MEI9</accession>
<sequence length="223" mass="25020">MLDDECRPGAKKGLPPPLCSDAEGMRASRLVERLRQLAERERTLCHERPARCVWRGRAAAGRDCRIRAQVGGHSASPRAACTVLHCFGLGRALLAKALEMRRVKLREERMRHAACAVGLLRRLEQRLCKDQRTAANLRYGRPLLSADTDMHQRAVHARLRLASPAAALAEPLADAVVEWLRKRGLGRWVQWLVRLHARRDVADPRPLALEDYDSSTLPELGAL</sequence>
<dbReference type="Proteomes" id="UP000306740">
    <property type="component" value="Unassembled WGS sequence"/>
</dbReference>
<proteinExistence type="predicted"/>
<gene>
    <name evidence="1" type="ORF">FHE65_28860</name>
</gene>
<evidence type="ECO:0000313" key="2">
    <source>
        <dbReference type="Proteomes" id="UP000306740"/>
    </source>
</evidence>
<protein>
    <submittedName>
        <fullName evidence="1">Uncharacterized protein</fullName>
    </submittedName>
</protein>
<name>A0A5C4MEI9_9ACTN</name>
<reference evidence="1 2" key="1">
    <citation type="submission" date="2019-05" db="EMBL/GenBank/DDBJ databases">
        <title>Mumia sp. nov., isolated from the intestinal contents of plateau pika (Ochotona curzoniae) in the Qinghai-Tibet plateau of China.</title>
        <authorList>
            <person name="Tian Z."/>
        </authorList>
    </citation>
    <scope>NUCLEOTIDE SEQUENCE [LARGE SCALE GENOMIC DNA]</scope>
    <source>
        <strain evidence="2">527</strain>
    </source>
</reference>
<organism evidence="1 2">
    <name type="scientific">Mumia zhuanghuii</name>
    <dbReference type="NCBI Taxonomy" id="2585211"/>
    <lineage>
        <taxon>Bacteria</taxon>
        <taxon>Bacillati</taxon>
        <taxon>Actinomycetota</taxon>
        <taxon>Actinomycetes</taxon>
        <taxon>Propionibacteriales</taxon>
        <taxon>Nocardioidaceae</taxon>
        <taxon>Mumia</taxon>
    </lineage>
</organism>
<dbReference type="RefSeq" id="WP_139107078.1">
    <property type="nucleotide sequence ID" value="NZ_VDFR01000169.1"/>
</dbReference>
<evidence type="ECO:0000313" key="1">
    <source>
        <dbReference type="EMBL" id="TNC33503.1"/>
    </source>
</evidence>
<dbReference type="AlphaFoldDB" id="A0A5C4MEI9"/>
<dbReference type="EMBL" id="VDFR01000169">
    <property type="protein sequence ID" value="TNC33503.1"/>
    <property type="molecule type" value="Genomic_DNA"/>
</dbReference>
<comment type="caution">
    <text evidence="1">The sequence shown here is derived from an EMBL/GenBank/DDBJ whole genome shotgun (WGS) entry which is preliminary data.</text>
</comment>